<dbReference type="Proteomes" id="UP000275408">
    <property type="component" value="Unassembled WGS sequence"/>
</dbReference>
<evidence type="ECO:0000313" key="2">
    <source>
        <dbReference type="Proteomes" id="UP000275408"/>
    </source>
</evidence>
<keyword evidence="2" id="KW-1185">Reference proteome</keyword>
<proteinExistence type="predicted"/>
<dbReference type="AlphaFoldDB" id="A0A3M6TN63"/>
<dbReference type="Gene3D" id="3.40.50.12700">
    <property type="match status" value="1"/>
</dbReference>
<dbReference type="OrthoDB" id="5982747at2759"/>
<organism evidence="1 2">
    <name type="scientific">Pocillopora damicornis</name>
    <name type="common">Cauliflower coral</name>
    <name type="synonym">Millepora damicornis</name>
    <dbReference type="NCBI Taxonomy" id="46731"/>
    <lineage>
        <taxon>Eukaryota</taxon>
        <taxon>Metazoa</taxon>
        <taxon>Cnidaria</taxon>
        <taxon>Anthozoa</taxon>
        <taxon>Hexacorallia</taxon>
        <taxon>Scleractinia</taxon>
        <taxon>Astrocoeniina</taxon>
        <taxon>Pocilloporidae</taxon>
        <taxon>Pocillopora</taxon>
    </lineage>
</organism>
<evidence type="ECO:0000313" key="1">
    <source>
        <dbReference type="EMBL" id="RMX42806.1"/>
    </source>
</evidence>
<name>A0A3M6TN63_POCDA</name>
<reference evidence="1 2" key="1">
    <citation type="journal article" date="2018" name="Sci. Rep.">
        <title>Comparative analysis of the Pocillopora damicornis genome highlights role of immune system in coral evolution.</title>
        <authorList>
            <person name="Cunning R."/>
            <person name="Bay R.A."/>
            <person name="Gillette P."/>
            <person name="Baker A.C."/>
            <person name="Traylor-Knowles N."/>
        </authorList>
    </citation>
    <scope>NUCLEOTIDE SEQUENCE [LARGE SCALE GENOMIC DNA]</scope>
    <source>
        <strain evidence="1">RSMAS</strain>
        <tissue evidence="1">Whole animal</tissue>
    </source>
</reference>
<accession>A0A3M6TN63</accession>
<dbReference type="SUPFAM" id="SSF52266">
    <property type="entry name" value="SGNH hydrolase"/>
    <property type="match status" value="1"/>
</dbReference>
<evidence type="ECO:0008006" key="3">
    <source>
        <dbReference type="Google" id="ProtNLM"/>
    </source>
</evidence>
<protein>
    <recommendedName>
        <fullName evidence="3">SGNH hydrolase-type esterase domain-containing protein</fullName>
    </recommendedName>
</protein>
<gene>
    <name evidence="1" type="ORF">pdam_00022489</name>
</gene>
<dbReference type="Gene3D" id="3.40.50.12690">
    <property type="match status" value="1"/>
</dbReference>
<sequence length="153" mass="17348">MQERRLRRKVGHHVVVKSFPGAATKDMKHYLMPTIDKSPQQIILHVGTNYRHDHTPTVVAKNIVDLVRKIEVKSSAQVILSELVSRSDNVPNNAVKAVNKSLMKYCNQNDWRTIKHQSIGRNCLNKSGLHLNEKGNNILFSNFVNALDSSSMH</sequence>
<dbReference type="EMBL" id="RCHS01003258">
    <property type="protein sequence ID" value="RMX42806.1"/>
    <property type="molecule type" value="Genomic_DNA"/>
</dbReference>
<comment type="caution">
    <text evidence="1">The sequence shown here is derived from an EMBL/GenBank/DDBJ whole genome shotgun (WGS) entry which is preliminary data.</text>
</comment>